<organism evidence="2 3">
    <name type="scientific">Pinibacter aurantiacus</name>
    <dbReference type="NCBI Taxonomy" id="2851599"/>
    <lineage>
        <taxon>Bacteria</taxon>
        <taxon>Pseudomonadati</taxon>
        <taxon>Bacteroidota</taxon>
        <taxon>Chitinophagia</taxon>
        <taxon>Chitinophagales</taxon>
        <taxon>Chitinophagaceae</taxon>
        <taxon>Pinibacter</taxon>
    </lineage>
</organism>
<protein>
    <submittedName>
        <fullName evidence="2">Uncharacterized protein</fullName>
    </submittedName>
</protein>
<name>A0A9E2S977_9BACT</name>
<feature type="signal peptide" evidence="1">
    <location>
        <begin position="1"/>
        <end position="20"/>
    </location>
</feature>
<gene>
    <name evidence="2" type="ORF">KTO63_08605</name>
</gene>
<accession>A0A9E2S977</accession>
<dbReference type="RefSeq" id="WP_217790815.1">
    <property type="nucleotide sequence ID" value="NZ_JAHSPG010000003.1"/>
</dbReference>
<dbReference type="EMBL" id="JAHSPG010000003">
    <property type="protein sequence ID" value="MBV4357202.1"/>
    <property type="molecule type" value="Genomic_DNA"/>
</dbReference>
<proteinExistence type="predicted"/>
<sequence>MKQHLLLIIFFSLCVVLSRANTADSTIINHRVAGTIVGKQIGADALSDTSKLKAFADTMVAKVEQMDRWLETIQPDDLNELPIGLKKTISNVTYKLAVSSAIFYETYAELTVYAKVEIPQNPKQLFFGISGLKLSYKGGIIGDAKLVLLGNVPININGGNSQVVLKGGLNMKNGQAMDDLTFITMDCNGFKEMGLAADVVFPRSLLLPCNNNGDVLQDATQKVKGSFKTIVSDWNDILVGISLPKFQVNGLDGVVFTLTNAVFDFSDTRNSSTIQFPEGYELRHMSYPSPSMWRGVYVQTIDVMLPKAFKRKSGERVSFGANNLIIDNNGVSGVFYGKNIIPFSDGSASGWRFSVDEFNLGIEANQLVAAGFKGSIGLPVADKDSLKYEAVITQDNKYWLTVSPQKKMDFQFLQAKCELDSNSYVKLLVDNGEFLPEANLYGRLTINASAKGDTSKSIANFKGVTFRGMRLRTKAPYFAVDYFGYEGEVKVANFPVSIENIALTANNTHADLAFGLNVTLHDDAFKAKTRLTIGCDFEVQQSDGKQQGYHHWKLGKVGLESIKIDNAKIGSLTLNGEAHFFDDDPTYGTGFGGGINATFTSINVEVQVRAIFGHMKDYRYWFVDGLAQWSPGIPVVGPIMINGFAGGAYYHMAKMNPFAGISKNLMPEYKPDNTLGLGIKAGVLFCISSPEVVNARAEFEVAFNNNGGINYVGFFGNADIMKGAIDQVAGELEQAKQVFAGVSQKDAETANLSDEQKAAKIAEEQQQKVSNPKEAAAQVPIPCSIGGPNFKGLSAYVGMFYDFKNKTFQSNFDLYLNVANVLTGVGENYCAGWSEMYFSPAEWHVYMGTPNKPIGIQFGLGGFNLRTESYFMMGSKIPGSPPPPQEVADILGVSMQQLDYMRDLNALGDGRGFATGTRLSVQTGDLTFLILYANFKAGLGFDIMLKQYKDAHCEGSSDPIGINGWYGNAQAYVFLQGELGVKVNLKFIKFRFPIIQGAAAALLQAKLPNPSWFQGYLGVKFNLLGGLVKGNMNFKLKIGNECKIVNDAGKEAVVGMAVISDITPKDTVNTDVFTAPQVAFNFAIDRDIPIQDETGNKTFRVQLDQFDLASNGKTIPGKIQWNSNKDVATFYSTEVLPSNATVKATVKVSFKELKNGSWQTVYTDGVKEEESKVLSFITGTAPETIPLNNIEYSWPVVDQKNFYREETSTGYVQLKRGQTYLFNVPGYRQDLSFVPSNGDQPVVIPFQYDSAKCRLSFNVNKLKGDLAYQLLLTNAPSSQKTVTNQQTQTTSVDDSGLEVTSNKASDVARTDIAKTILQYGFQSSHFAKFRERMDNMSLAGTKSRRISSDVVNFMQGATGAGAFDLAELKGTDYTGGQPLIQPIAAIMNELYFNNQIQPLIYAGLPYGDINISDRDTTEWGAIPLRALPVSLNYQYLIEQGNYDDPQVTTWLPYIYDLPAAYKADFTDLQSQVVNRYLGTPQQKVYEKLINGYYPFINEGDYNVNYQFVLPGGVSGSSKIIPYHNAIK</sequence>
<evidence type="ECO:0000313" key="3">
    <source>
        <dbReference type="Proteomes" id="UP000812270"/>
    </source>
</evidence>
<feature type="chain" id="PRO_5038561916" evidence="1">
    <location>
        <begin position="21"/>
        <end position="1527"/>
    </location>
</feature>
<evidence type="ECO:0000313" key="2">
    <source>
        <dbReference type="EMBL" id="MBV4357202.1"/>
    </source>
</evidence>
<dbReference type="Proteomes" id="UP000812270">
    <property type="component" value="Unassembled WGS sequence"/>
</dbReference>
<keyword evidence="1" id="KW-0732">Signal</keyword>
<comment type="caution">
    <text evidence="2">The sequence shown here is derived from an EMBL/GenBank/DDBJ whole genome shotgun (WGS) entry which is preliminary data.</text>
</comment>
<evidence type="ECO:0000256" key="1">
    <source>
        <dbReference type="SAM" id="SignalP"/>
    </source>
</evidence>
<reference evidence="2" key="1">
    <citation type="submission" date="2021-06" db="EMBL/GenBank/DDBJ databases">
        <authorList>
            <person name="Huq M.A."/>
        </authorList>
    </citation>
    <scope>NUCLEOTIDE SEQUENCE</scope>
    <source>
        <strain evidence="2">MAH-26</strain>
    </source>
</reference>
<keyword evidence="3" id="KW-1185">Reference proteome</keyword>